<dbReference type="GO" id="GO:0003676">
    <property type="term" value="F:nucleic acid binding"/>
    <property type="evidence" value="ECO:0007669"/>
    <property type="project" value="InterPro"/>
</dbReference>
<feature type="domain" description="HNH nuclease" evidence="1">
    <location>
        <begin position="14"/>
        <end position="63"/>
    </location>
</feature>
<dbReference type="InterPro" id="IPR002711">
    <property type="entry name" value="HNH"/>
</dbReference>
<dbReference type="GO" id="GO:0008270">
    <property type="term" value="F:zinc ion binding"/>
    <property type="evidence" value="ECO:0007669"/>
    <property type="project" value="InterPro"/>
</dbReference>
<dbReference type="InterPro" id="IPR003615">
    <property type="entry name" value="HNH_nuc"/>
</dbReference>
<proteinExistence type="predicted"/>
<sequence length="87" mass="9908">MNKRKRQDDALFRKTKLQAYERDSGLCVLCGRQAVEVHHIVFRSQLGTSELSNLACLCRPCHDAAHGVKAKEIRRKLKEIINDTSTT</sequence>
<dbReference type="GO" id="GO:0004519">
    <property type="term" value="F:endonuclease activity"/>
    <property type="evidence" value="ECO:0007669"/>
    <property type="project" value="InterPro"/>
</dbReference>
<evidence type="ECO:0000313" key="2">
    <source>
        <dbReference type="EMBL" id="DAF49309.1"/>
    </source>
</evidence>
<dbReference type="Pfam" id="PF01844">
    <property type="entry name" value="HNH"/>
    <property type="match status" value="1"/>
</dbReference>
<dbReference type="EMBL" id="BK032580">
    <property type="protein sequence ID" value="DAF49309.1"/>
    <property type="molecule type" value="Genomic_DNA"/>
</dbReference>
<reference evidence="2" key="1">
    <citation type="journal article" date="2021" name="Proc. Natl. Acad. Sci. U.S.A.">
        <title>A Catalog of Tens of Thousands of Viruses from Human Metagenomes Reveals Hidden Associations with Chronic Diseases.</title>
        <authorList>
            <person name="Tisza M.J."/>
            <person name="Buck C.B."/>
        </authorList>
    </citation>
    <scope>NUCLEOTIDE SEQUENCE</scope>
    <source>
        <strain evidence="2">Ct3q24</strain>
    </source>
</reference>
<name>A0A8S5SEA8_9CAUD</name>
<evidence type="ECO:0000259" key="1">
    <source>
        <dbReference type="SMART" id="SM00507"/>
    </source>
</evidence>
<dbReference type="Gene3D" id="1.10.30.50">
    <property type="match status" value="1"/>
</dbReference>
<accession>A0A8S5SEA8</accession>
<protein>
    <submittedName>
        <fullName evidence="2">HNHc</fullName>
    </submittedName>
</protein>
<organism evidence="2">
    <name type="scientific">Siphoviridae sp. ct3q24</name>
    <dbReference type="NCBI Taxonomy" id="2827772"/>
    <lineage>
        <taxon>Viruses</taxon>
        <taxon>Duplodnaviria</taxon>
        <taxon>Heunggongvirae</taxon>
        <taxon>Uroviricota</taxon>
        <taxon>Caudoviricetes</taxon>
    </lineage>
</organism>
<dbReference type="CDD" id="cd00085">
    <property type="entry name" value="HNHc"/>
    <property type="match status" value="1"/>
</dbReference>
<dbReference type="SMART" id="SM00507">
    <property type="entry name" value="HNHc"/>
    <property type="match status" value="1"/>
</dbReference>